<dbReference type="OrthoDB" id="6241360at2"/>
<dbReference type="AlphaFoldDB" id="A0A432Z570"/>
<protein>
    <submittedName>
        <fullName evidence="1">Uncharacterized protein</fullName>
    </submittedName>
</protein>
<name>A0A432Z570_9GAMM</name>
<dbReference type="RefSeq" id="WP_126779361.1">
    <property type="nucleotide sequence ID" value="NZ_PIQC01000001.1"/>
</dbReference>
<proteinExistence type="predicted"/>
<dbReference type="Proteomes" id="UP000288058">
    <property type="component" value="Unassembled WGS sequence"/>
</dbReference>
<accession>A0A432Z570</accession>
<gene>
    <name evidence="1" type="ORF">CWI78_00925</name>
</gene>
<dbReference type="EMBL" id="PIQC01000001">
    <property type="protein sequence ID" value="RUO73036.1"/>
    <property type="molecule type" value="Genomic_DNA"/>
</dbReference>
<evidence type="ECO:0000313" key="1">
    <source>
        <dbReference type="EMBL" id="RUO73036.1"/>
    </source>
</evidence>
<sequence length="121" mass="14094">MLTLKFKPGSAIEFATHVLPEFSSFTLLVYHDASCLDELALGDKMILEIERFESNQDVLRLDVTVVFRFETEELKHWLAVSISPKQHAIIHSVRYLCRHHTSEYGKLFHQLVNDSCHCHKR</sequence>
<comment type="caution">
    <text evidence="1">The sequence shown here is derived from an EMBL/GenBank/DDBJ whole genome shotgun (WGS) entry which is preliminary data.</text>
</comment>
<organism evidence="1 2">
    <name type="scientific">Idiomarina ramblicola</name>
    <dbReference type="NCBI Taxonomy" id="263724"/>
    <lineage>
        <taxon>Bacteria</taxon>
        <taxon>Pseudomonadati</taxon>
        <taxon>Pseudomonadota</taxon>
        <taxon>Gammaproteobacteria</taxon>
        <taxon>Alteromonadales</taxon>
        <taxon>Idiomarinaceae</taxon>
        <taxon>Idiomarina</taxon>
    </lineage>
</organism>
<keyword evidence="2" id="KW-1185">Reference proteome</keyword>
<reference evidence="2" key="1">
    <citation type="journal article" date="2018" name="Front. Microbiol.">
        <title>Genome-Based Analysis Reveals the Taxonomy and Diversity of the Family Idiomarinaceae.</title>
        <authorList>
            <person name="Liu Y."/>
            <person name="Lai Q."/>
            <person name="Shao Z."/>
        </authorList>
    </citation>
    <scope>NUCLEOTIDE SEQUENCE [LARGE SCALE GENOMIC DNA]</scope>
    <source>
        <strain evidence="2">R22</strain>
    </source>
</reference>
<evidence type="ECO:0000313" key="2">
    <source>
        <dbReference type="Proteomes" id="UP000288058"/>
    </source>
</evidence>